<evidence type="ECO:0000313" key="2">
    <source>
        <dbReference type="Proteomes" id="UP001174909"/>
    </source>
</evidence>
<proteinExistence type="predicted"/>
<accession>A0AA35WGR0</accession>
<dbReference type="Proteomes" id="UP001174909">
    <property type="component" value="Unassembled WGS sequence"/>
</dbReference>
<reference evidence="1" key="1">
    <citation type="submission" date="2023-03" db="EMBL/GenBank/DDBJ databases">
        <authorList>
            <person name="Steffen K."/>
            <person name="Cardenas P."/>
        </authorList>
    </citation>
    <scope>NUCLEOTIDE SEQUENCE</scope>
</reference>
<sequence>MLYYWDWCQSGISLSSTGTPAIFTRWPPSYSWSWSLRCLWTGPNTPSSQSSTTYPQMYIKSTGPFLPRILLRASISRSCIVIIIAVAMFDTLDMCSSEVSNCEWLVRSQRAKKYYVIL</sequence>
<dbReference type="EMBL" id="CASHTH010001288">
    <property type="protein sequence ID" value="CAI8013720.1"/>
    <property type="molecule type" value="Genomic_DNA"/>
</dbReference>
<evidence type="ECO:0000313" key="1">
    <source>
        <dbReference type="EMBL" id="CAI8013720.1"/>
    </source>
</evidence>
<comment type="caution">
    <text evidence="1">The sequence shown here is derived from an EMBL/GenBank/DDBJ whole genome shotgun (WGS) entry which is preliminary data.</text>
</comment>
<gene>
    <name evidence="1" type="ORF">GBAR_LOCUS8660</name>
</gene>
<organism evidence="1 2">
    <name type="scientific">Geodia barretti</name>
    <name type="common">Barrett's horny sponge</name>
    <dbReference type="NCBI Taxonomy" id="519541"/>
    <lineage>
        <taxon>Eukaryota</taxon>
        <taxon>Metazoa</taxon>
        <taxon>Porifera</taxon>
        <taxon>Demospongiae</taxon>
        <taxon>Heteroscleromorpha</taxon>
        <taxon>Tetractinellida</taxon>
        <taxon>Astrophorina</taxon>
        <taxon>Geodiidae</taxon>
        <taxon>Geodia</taxon>
    </lineage>
</organism>
<name>A0AA35WGR0_GEOBA</name>
<protein>
    <submittedName>
        <fullName evidence="1">Uncharacterized protein</fullName>
    </submittedName>
</protein>
<keyword evidence="2" id="KW-1185">Reference proteome</keyword>
<dbReference type="AlphaFoldDB" id="A0AA35WGR0"/>